<reference evidence="2" key="1">
    <citation type="submission" date="2020-12" db="UniProtKB">
        <authorList>
            <consortium name="WormBaseParasite"/>
        </authorList>
    </citation>
    <scope>IDENTIFICATION</scope>
    <source>
        <strain evidence="2">MHco3</strain>
    </source>
</reference>
<sequence>MGMEFVQNLPKEKTMFLSGSAQNPRIATQGENKVSHEDQVEVSQCFGAENPSILRELDRKYLSHMDNEQIRNREVIQQIKNGNNGKKVQEFLRHLNEYPEWARSLPYVKLNATVPKGTQMDLITHAFLNVNMRPRYMTILTKSLGASDLSRYIKKSFESTEVPLGRTLFRLYCRNAVSGLKSLLRAVMSASSSMPSVEIEYSDVLGEIIYKGSSLRMKTGDLKAFCRVEEKGRSLGMRFLTTFNCRSANNPHRTLDIRYYDEPKTNGSRVVYIHLDHEANDNCCIEFGNPRFELPFNVDGKKKTQLHCMYPPIHDLVDIIEKAS</sequence>
<evidence type="ECO:0000313" key="2">
    <source>
        <dbReference type="WBParaSite" id="HCON_00171910-00001"/>
    </source>
</evidence>
<organism evidence="1 2">
    <name type="scientific">Haemonchus contortus</name>
    <name type="common">Barber pole worm</name>
    <dbReference type="NCBI Taxonomy" id="6289"/>
    <lineage>
        <taxon>Eukaryota</taxon>
        <taxon>Metazoa</taxon>
        <taxon>Ecdysozoa</taxon>
        <taxon>Nematoda</taxon>
        <taxon>Chromadorea</taxon>
        <taxon>Rhabditida</taxon>
        <taxon>Rhabditina</taxon>
        <taxon>Rhabditomorpha</taxon>
        <taxon>Strongyloidea</taxon>
        <taxon>Trichostrongylidae</taxon>
        <taxon>Haemonchus</taxon>
    </lineage>
</organism>
<accession>A0A7I4Z122</accession>
<dbReference type="WBParaSite" id="HCON_00171910-00001">
    <property type="protein sequence ID" value="HCON_00171910-00001"/>
    <property type="gene ID" value="HCON_00171910"/>
</dbReference>
<dbReference type="PANTHER" id="PTHR38618">
    <property type="entry name" value="PROTEIN CBG21701-RELATED"/>
    <property type="match status" value="1"/>
</dbReference>
<dbReference type="PANTHER" id="PTHR38618:SF2">
    <property type="entry name" value="F-BOX DOMAIN-CONTAINING PROTEIN-RELATED"/>
    <property type="match status" value="1"/>
</dbReference>
<proteinExistence type="predicted"/>
<name>A0A7I4Z122_HAECO</name>
<keyword evidence="1" id="KW-1185">Reference proteome</keyword>
<evidence type="ECO:0000313" key="1">
    <source>
        <dbReference type="Proteomes" id="UP000025227"/>
    </source>
</evidence>
<dbReference type="OrthoDB" id="5844821at2759"/>
<dbReference type="Proteomes" id="UP000025227">
    <property type="component" value="Unplaced"/>
</dbReference>
<dbReference type="AlphaFoldDB" id="A0A7I4Z122"/>
<protein>
    <submittedName>
        <fullName evidence="2">SET domain-containing protein</fullName>
    </submittedName>
</protein>